<feature type="region of interest" description="Disordered" evidence="7">
    <location>
        <begin position="123"/>
        <end position="149"/>
    </location>
</feature>
<dbReference type="EMBL" id="LFJN01000011">
    <property type="protein sequence ID" value="KPI40964.1"/>
    <property type="molecule type" value="Genomic_DNA"/>
</dbReference>
<keyword evidence="4 8" id="KW-0689">Ribosomal protein</keyword>
<dbReference type="STRING" id="1664694.A0A0N1H5G1"/>
<reference evidence="8 9" key="1">
    <citation type="submission" date="2015-06" db="EMBL/GenBank/DDBJ databases">
        <title>Draft genome of the ant-associated black yeast Phialophora attae CBS 131958.</title>
        <authorList>
            <person name="Moreno L.F."/>
            <person name="Stielow B.J."/>
            <person name="de Hoog S."/>
            <person name="Vicente V.A."/>
            <person name="Weiss V.A."/>
            <person name="de Vries M."/>
            <person name="Cruz L.M."/>
            <person name="Souza E.M."/>
        </authorList>
    </citation>
    <scope>NUCLEOTIDE SEQUENCE [LARGE SCALE GENOMIC DNA]</scope>
    <source>
        <strain evidence="8 9">CBS 131958</strain>
    </source>
</reference>
<dbReference type="PANTHER" id="PTHR21338:SF0">
    <property type="entry name" value="LARGE RIBOSOMAL SUBUNIT PROTEIN ML41"/>
    <property type="match status" value="1"/>
</dbReference>
<evidence type="ECO:0000256" key="6">
    <source>
        <dbReference type="ARBA" id="ARBA00023274"/>
    </source>
</evidence>
<dbReference type="Pfam" id="PF09809">
    <property type="entry name" value="MRP-L27"/>
    <property type="match status" value="1"/>
</dbReference>
<keyword evidence="5" id="KW-0496">Mitochondrion</keyword>
<evidence type="ECO:0000256" key="7">
    <source>
        <dbReference type="SAM" id="MobiDB-lite"/>
    </source>
</evidence>
<dbReference type="InterPro" id="IPR019189">
    <property type="entry name" value="Ribosomal_mL41"/>
</dbReference>
<organism evidence="8 9">
    <name type="scientific">Cyphellophora attinorum</name>
    <dbReference type="NCBI Taxonomy" id="1664694"/>
    <lineage>
        <taxon>Eukaryota</taxon>
        <taxon>Fungi</taxon>
        <taxon>Dikarya</taxon>
        <taxon>Ascomycota</taxon>
        <taxon>Pezizomycotina</taxon>
        <taxon>Eurotiomycetes</taxon>
        <taxon>Chaetothyriomycetidae</taxon>
        <taxon>Chaetothyriales</taxon>
        <taxon>Cyphellophoraceae</taxon>
        <taxon>Cyphellophora</taxon>
    </lineage>
</organism>
<evidence type="ECO:0000313" key="9">
    <source>
        <dbReference type="Proteomes" id="UP000038010"/>
    </source>
</evidence>
<dbReference type="Proteomes" id="UP000038010">
    <property type="component" value="Unassembled WGS sequence"/>
</dbReference>
<evidence type="ECO:0000313" key="8">
    <source>
        <dbReference type="EMBL" id="KPI40964.1"/>
    </source>
</evidence>
<dbReference type="PANTHER" id="PTHR21338">
    <property type="entry name" value="MITOCHONDRIAL RIBOSOMAL PROTEIN L41"/>
    <property type="match status" value="1"/>
</dbReference>
<dbReference type="AlphaFoldDB" id="A0A0N1H5G1"/>
<evidence type="ECO:0000256" key="5">
    <source>
        <dbReference type="ARBA" id="ARBA00023128"/>
    </source>
</evidence>
<dbReference type="GO" id="GO:0003735">
    <property type="term" value="F:structural constituent of ribosome"/>
    <property type="evidence" value="ECO:0007669"/>
    <property type="project" value="InterPro"/>
</dbReference>
<evidence type="ECO:0000256" key="2">
    <source>
        <dbReference type="ARBA" id="ARBA00010152"/>
    </source>
</evidence>
<comment type="subcellular location">
    <subcellularLocation>
        <location evidence="1">Mitochondrion</location>
    </subcellularLocation>
</comment>
<dbReference type="RefSeq" id="XP_018000927.1">
    <property type="nucleotide sequence ID" value="XM_018139645.1"/>
</dbReference>
<dbReference type="OrthoDB" id="408933at2759"/>
<accession>A0A0N1H5G1</accession>
<feature type="compositionally biased region" description="Low complexity" evidence="7">
    <location>
        <begin position="127"/>
        <end position="140"/>
    </location>
</feature>
<name>A0A0N1H5G1_9EURO</name>
<sequence>MKPTPTLLGRRSAGQRIRFTTKEVGRGFYRGTRTGSMGAHTPHGGYLIDWRKVRHFNVPDLKGFTLTPYVSKEIEVPEKKYTKRINDGMSYLRLWRERNETEYEWIRNHQLGVVSEEEAEARRIEEANAAASNEAASSQEGGQKEMSRA</sequence>
<dbReference type="VEuPathDB" id="FungiDB:AB675_10846"/>
<comment type="caution">
    <text evidence="8">The sequence shown here is derived from an EMBL/GenBank/DDBJ whole genome shotgun (WGS) entry which is preliminary data.</text>
</comment>
<dbReference type="GO" id="GO:0006412">
    <property type="term" value="P:translation"/>
    <property type="evidence" value="ECO:0007669"/>
    <property type="project" value="TreeGrafter"/>
</dbReference>
<dbReference type="GeneID" id="28731525"/>
<proteinExistence type="inferred from homology"/>
<dbReference type="GO" id="GO:0005762">
    <property type="term" value="C:mitochondrial large ribosomal subunit"/>
    <property type="evidence" value="ECO:0007669"/>
    <property type="project" value="InterPro"/>
</dbReference>
<keyword evidence="3" id="KW-0809">Transit peptide</keyword>
<evidence type="ECO:0000256" key="4">
    <source>
        <dbReference type="ARBA" id="ARBA00022980"/>
    </source>
</evidence>
<keyword evidence="6" id="KW-0687">Ribonucleoprotein</keyword>
<keyword evidence="9" id="KW-1185">Reference proteome</keyword>
<evidence type="ECO:0000256" key="1">
    <source>
        <dbReference type="ARBA" id="ARBA00004173"/>
    </source>
</evidence>
<gene>
    <name evidence="8" type="ORF">AB675_10846</name>
</gene>
<protein>
    <submittedName>
        <fullName evidence="8">54S ribosomal protein L27, mitochondrial</fullName>
    </submittedName>
</protein>
<evidence type="ECO:0000256" key="3">
    <source>
        <dbReference type="ARBA" id="ARBA00022946"/>
    </source>
</evidence>
<comment type="similarity">
    <text evidence="2">Belongs to the mitochondrion-specific ribosomal protein mL41 family.</text>
</comment>